<name>A0A1Y0D0L5_9GAMM</name>
<keyword evidence="1" id="KW-0472">Membrane</keyword>
<dbReference type="EMBL" id="CP021376">
    <property type="protein sequence ID" value="ART80784.1"/>
    <property type="molecule type" value="Genomic_DNA"/>
</dbReference>
<dbReference type="PANTHER" id="PTHR36698:SF2">
    <property type="entry name" value="MCE_MLAD DOMAIN-CONTAINING PROTEIN"/>
    <property type="match status" value="1"/>
</dbReference>
<dbReference type="Proteomes" id="UP000243793">
    <property type="component" value="Chromosome"/>
</dbReference>
<accession>A0A1Y0D0L5</accession>
<evidence type="ECO:0000313" key="4">
    <source>
        <dbReference type="Proteomes" id="UP000243793"/>
    </source>
</evidence>
<keyword evidence="1" id="KW-0812">Transmembrane</keyword>
<feature type="transmembrane region" description="Helical" evidence="1">
    <location>
        <begin position="42"/>
        <end position="63"/>
    </location>
</feature>
<keyword evidence="4" id="KW-1185">Reference proteome</keyword>
<dbReference type="InterPro" id="IPR003399">
    <property type="entry name" value="Mce/MlaD"/>
</dbReference>
<gene>
    <name evidence="3" type="ORF">CBP12_11985</name>
</gene>
<evidence type="ECO:0000256" key="1">
    <source>
        <dbReference type="SAM" id="Phobius"/>
    </source>
</evidence>
<evidence type="ECO:0000313" key="3">
    <source>
        <dbReference type="EMBL" id="ART80784.1"/>
    </source>
</evidence>
<dbReference type="AlphaFoldDB" id="A0A1Y0D0L5"/>
<reference evidence="4" key="1">
    <citation type="submission" date="2017-05" db="EMBL/GenBank/DDBJ databases">
        <authorList>
            <person name="Sung H."/>
        </authorList>
    </citation>
    <scope>NUCLEOTIDE SEQUENCE [LARGE SCALE GENOMIC DNA]</scope>
    <source>
        <strain evidence="4">AMac2203</strain>
    </source>
</reference>
<feature type="domain" description="Mce/MlaD" evidence="2">
    <location>
        <begin position="74"/>
        <end position="150"/>
    </location>
</feature>
<proteinExistence type="predicted"/>
<organism evidence="3 4">
    <name type="scientific">Oceanisphaera avium</name>
    <dbReference type="NCBI Taxonomy" id="1903694"/>
    <lineage>
        <taxon>Bacteria</taxon>
        <taxon>Pseudomonadati</taxon>
        <taxon>Pseudomonadota</taxon>
        <taxon>Gammaproteobacteria</taxon>
        <taxon>Aeromonadales</taxon>
        <taxon>Aeromonadaceae</taxon>
        <taxon>Oceanisphaera</taxon>
    </lineage>
</organism>
<dbReference type="PANTHER" id="PTHR36698">
    <property type="entry name" value="BLL5892 PROTEIN"/>
    <property type="match status" value="1"/>
</dbReference>
<keyword evidence="1" id="KW-1133">Transmembrane helix</keyword>
<dbReference type="Pfam" id="PF02470">
    <property type="entry name" value="MlaD"/>
    <property type="match status" value="1"/>
</dbReference>
<dbReference type="KEGG" id="ocm:CBP12_11985"/>
<protein>
    <recommendedName>
        <fullName evidence="2">Mce/MlaD domain-containing protein</fullName>
    </recommendedName>
</protein>
<sequence>MMLGSKITFMDLAGAPPSKLQVWRHKLILVEDRIMETRAHHVLIGFFTLAVAVGILLFSLWLVKSGNQRDSNLYDIVFREAVSGLNVGSAVEYSGIRVGEVERLWLDANDPSQVWSRVRIARGTPIKVDTQAQLTLANITGASNIQLSQGSPDSALLIVDEGQIPVIVAKPSSFAKLRLNSEELLSGFKDLIDNANTLFSKENSAHFQQVLINLAETTGILSEHKHHLGQGIADLVAASEKMKITMEHAARLSAQLEQQFNNKGERMWRHADASLAALARSSEQLASSLETNQPAIASGLHSLGEIEPTLLQLKATLKTINDLSIQLEQDPSDFLFGAERIKEVKP</sequence>
<evidence type="ECO:0000259" key="2">
    <source>
        <dbReference type="Pfam" id="PF02470"/>
    </source>
</evidence>